<evidence type="ECO:0000256" key="3">
    <source>
        <dbReference type="ARBA" id="ARBA00008715"/>
    </source>
</evidence>
<evidence type="ECO:0000256" key="8">
    <source>
        <dbReference type="ARBA" id="ARBA00022989"/>
    </source>
</evidence>
<protein>
    <recommendedName>
        <fullName evidence="10">Alpha-1,3-glucosyltransferase</fullName>
        <ecNumber evidence="10">2.4.1.-</ecNumber>
    </recommendedName>
</protein>
<comment type="pathway">
    <text evidence="2 10">Protein modification; protein glycosylation.</text>
</comment>
<dbReference type="GO" id="GO:0042281">
    <property type="term" value="F:dolichyl pyrophosphate Man9GlcNAc2 alpha-1,3-glucosyltransferase activity"/>
    <property type="evidence" value="ECO:0007669"/>
    <property type="project" value="TreeGrafter"/>
</dbReference>
<evidence type="ECO:0000313" key="12">
    <source>
        <dbReference type="Proteomes" id="UP000193498"/>
    </source>
</evidence>
<evidence type="ECO:0000256" key="2">
    <source>
        <dbReference type="ARBA" id="ARBA00004922"/>
    </source>
</evidence>
<dbReference type="InParanoid" id="A0A1Y1XTI3"/>
<gene>
    <name evidence="11" type="ORF">K493DRAFT_235031</name>
</gene>
<dbReference type="EC" id="2.4.1.-" evidence="10"/>
<feature type="transmembrane region" description="Helical" evidence="10">
    <location>
        <begin position="430"/>
        <end position="449"/>
    </location>
</feature>
<feature type="transmembrane region" description="Helical" evidence="10">
    <location>
        <begin position="455"/>
        <end position="477"/>
    </location>
</feature>
<evidence type="ECO:0000256" key="4">
    <source>
        <dbReference type="ARBA" id="ARBA00022676"/>
    </source>
</evidence>
<keyword evidence="9 10" id="KW-0472">Membrane</keyword>
<proteinExistence type="inferred from homology"/>
<sequence>MSGVHTSPSLRWFQFLDGQGLRSLGVFAILVFAFYLRWTVGLNPYSGYSTPPLYGDYEAQRHWMEITLHLPISQWYRYDLQYWGLDYPPLTAYVSWICGYVGQYFNPEWFLLDSSRGYESVESKLYMRATVIFFEYLIYIPAMVFFYKHWAKNTNWSTKNAALLLVLLQPALILIDNGHFQYNSIMLGLTAWAVVCFLCDLDVIGSVMFCLALSFKQMALYYALPIFAYLLGKCIKRRTEGFFLLIKLGITVVLTLGVCLAPFLTSTSDLLQVAHRVFPVARGLYEDKVANVWCAISIFVKLRSLFNLEKLVQISALTTLLCSAPSFVNLLLNPTKKRLIYSLCVVSLSFFLFSFQVHEKTILLPILPVSMLILEEPVAVPWFINVATFSMFPLLKRDGLMIPYFIMLCLWNWLGNFLERPKKYTLVLNLLSYVTMVAIHALEFLVVPPAKYPDIFTMLNVIFSCGMFTLFFVYFNYRQLTTSTKSKKKTQ</sequence>
<evidence type="ECO:0000313" key="11">
    <source>
        <dbReference type="EMBL" id="ORX88995.1"/>
    </source>
</evidence>
<keyword evidence="6 10" id="KW-0812">Transmembrane</keyword>
<evidence type="ECO:0000256" key="9">
    <source>
        <dbReference type="ARBA" id="ARBA00023136"/>
    </source>
</evidence>
<dbReference type="STRING" id="1314790.A0A1Y1XTI3"/>
<dbReference type="PANTHER" id="PTHR12413">
    <property type="entry name" value="DOLICHYL GLYCOSYLTRANSFERASE"/>
    <property type="match status" value="1"/>
</dbReference>
<keyword evidence="4 10" id="KW-0328">Glycosyltransferase</keyword>
<feature type="transmembrane region" description="Helical" evidence="10">
    <location>
        <begin position="400"/>
        <end position="418"/>
    </location>
</feature>
<comment type="similarity">
    <text evidence="3 10">Belongs to the ALG6/ALG8 glucosyltransferase family.</text>
</comment>
<dbReference type="EMBL" id="MCFE01000484">
    <property type="protein sequence ID" value="ORX88995.1"/>
    <property type="molecule type" value="Genomic_DNA"/>
</dbReference>
<keyword evidence="12" id="KW-1185">Reference proteome</keyword>
<dbReference type="FunCoup" id="A0A1Y1XTI3">
    <property type="interactions" value="1100"/>
</dbReference>
<evidence type="ECO:0000256" key="6">
    <source>
        <dbReference type="ARBA" id="ARBA00022692"/>
    </source>
</evidence>
<keyword evidence="5 10" id="KW-0808">Transferase</keyword>
<dbReference type="InterPro" id="IPR004856">
    <property type="entry name" value="Glyco_trans_ALG6/ALG8"/>
</dbReference>
<dbReference type="Pfam" id="PF03155">
    <property type="entry name" value="Alg6_Alg8"/>
    <property type="match status" value="1"/>
</dbReference>
<organism evidence="11 12">
    <name type="scientific">Basidiobolus meristosporus CBS 931.73</name>
    <dbReference type="NCBI Taxonomy" id="1314790"/>
    <lineage>
        <taxon>Eukaryota</taxon>
        <taxon>Fungi</taxon>
        <taxon>Fungi incertae sedis</taxon>
        <taxon>Zoopagomycota</taxon>
        <taxon>Entomophthoromycotina</taxon>
        <taxon>Basidiobolomycetes</taxon>
        <taxon>Basidiobolales</taxon>
        <taxon>Basidiobolaceae</taxon>
        <taxon>Basidiobolus</taxon>
    </lineage>
</organism>
<accession>A0A1Y1XTI3</accession>
<dbReference type="AlphaFoldDB" id="A0A1Y1XTI3"/>
<evidence type="ECO:0000256" key="1">
    <source>
        <dbReference type="ARBA" id="ARBA00004477"/>
    </source>
</evidence>
<evidence type="ECO:0000256" key="10">
    <source>
        <dbReference type="RuleBase" id="RU363110"/>
    </source>
</evidence>
<comment type="caution">
    <text evidence="11">The sequence shown here is derived from an EMBL/GenBank/DDBJ whole genome shotgun (WGS) entry which is preliminary data.</text>
</comment>
<feature type="transmembrane region" description="Helical" evidence="10">
    <location>
        <begin position="244"/>
        <end position="264"/>
    </location>
</feature>
<evidence type="ECO:0000256" key="5">
    <source>
        <dbReference type="ARBA" id="ARBA00022679"/>
    </source>
</evidence>
<comment type="subcellular location">
    <subcellularLocation>
        <location evidence="1 10">Endoplasmic reticulum membrane</location>
        <topology evidence="1 10">Multi-pass membrane protein</topology>
    </subcellularLocation>
</comment>
<dbReference type="Proteomes" id="UP000193498">
    <property type="component" value="Unassembled WGS sequence"/>
</dbReference>
<name>A0A1Y1XTI3_9FUNG</name>
<dbReference type="OrthoDB" id="5589195at2759"/>
<reference evidence="11 12" key="1">
    <citation type="submission" date="2016-07" db="EMBL/GenBank/DDBJ databases">
        <title>Pervasive Adenine N6-methylation of Active Genes in Fungi.</title>
        <authorList>
            <consortium name="DOE Joint Genome Institute"/>
            <person name="Mondo S.J."/>
            <person name="Dannebaum R.O."/>
            <person name="Kuo R.C."/>
            <person name="Labutti K."/>
            <person name="Haridas S."/>
            <person name="Kuo A."/>
            <person name="Salamov A."/>
            <person name="Ahrendt S.R."/>
            <person name="Lipzen A."/>
            <person name="Sullivan W."/>
            <person name="Andreopoulos W.B."/>
            <person name="Clum A."/>
            <person name="Lindquist E."/>
            <person name="Daum C."/>
            <person name="Ramamoorthy G.K."/>
            <person name="Gryganskyi A."/>
            <person name="Culley D."/>
            <person name="Magnuson J.K."/>
            <person name="James T.Y."/>
            <person name="O'Malley M.A."/>
            <person name="Stajich J.E."/>
            <person name="Spatafora J.W."/>
            <person name="Visel A."/>
            <person name="Grigoriev I.V."/>
        </authorList>
    </citation>
    <scope>NUCLEOTIDE SEQUENCE [LARGE SCALE GENOMIC DNA]</scope>
    <source>
        <strain evidence="11 12">CBS 931.73</strain>
    </source>
</reference>
<feature type="transmembrane region" description="Helical" evidence="10">
    <location>
        <begin position="339"/>
        <end position="357"/>
    </location>
</feature>
<feature type="transmembrane region" description="Helical" evidence="10">
    <location>
        <begin position="20"/>
        <end position="38"/>
    </location>
</feature>
<dbReference type="UniPathway" id="UPA00378"/>
<evidence type="ECO:0000256" key="7">
    <source>
        <dbReference type="ARBA" id="ARBA00022824"/>
    </source>
</evidence>
<dbReference type="PANTHER" id="PTHR12413:SF1">
    <property type="entry name" value="DOLICHYL PYROPHOSPHATE MAN9GLCNAC2 ALPHA-1,3-GLUCOSYLTRANSFERASE"/>
    <property type="match status" value="1"/>
</dbReference>
<feature type="transmembrane region" description="Helical" evidence="10">
    <location>
        <begin position="187"/>
        <end position="209"/>
    </location>
</feature>
<keyword evidence="7 10" id="KW-0256">Endoplasmic reticulum</keyword>
<feature type="transmembrane region" description="Helical" evidence="10">
    <location>
        <begin position="125"/>
        <end position="147"/>
    </location>
</feature>
<keyword evidence="8 10" id="KW-1133">Transmembrane helix</keyword>
<dbReference type="GO" id="GO:0005789">
    <property type="term" value="C:endoplasmic reticulum membrane"/>
    <property type="evidence" value="ECO:0007669"/>
    <property type="project" value="UniProtKB-SubCell"/>
</dbReference>